<dbReference type="OrthoDB" id="618331at2759"/>
<dbReference type="GO" id="GO:0007623">
    <property type="term" value="P:circadian rhythm"/>
    <property type="evidence" value="ECO:0007669"/>
    <property type="project" value="InterPro"/>
</dbReference>
<sequence>MKVYSPVLGVGGLGEYMADSFFSEDDSSLVSGNCHFSLCNAEETSLSLFGGDSDDVKADYNWENCFGSLEDVDTLLSPATLRWADSASPLDLQSESELSGTKSSSVIDAEPGGNGKADIFDLKMDFVPINNLSLPCGGNGHNATFHEAEFQPATSFESSLHNSHVPVEQQSDLHSGAQVNSSDCLDDEKMIEVLTGGMPTPESNGNLSIGMDVQEDEPGPSSVSISDSDKVKVAQVQRARRHAVTRKRLEERSKRQLNYRKSLHGAAHGVTHDLQVLHPMHMPVQAAHLHQSPNPIMHTYSVNPPTLLPLQPMHRPVPPYMHVGYNPMHVIPQAVPPTAPTQVPGQRLYMGYQQPCAFPHSLPPHQQHQLRPSGEIQVRPPPSTPTMTPREKIEKLKYLQQMHARLAVEQQGQQFAAQGISTPDTIGLRNGVTPMPTILAAKDLDVGVNPSESQMPVSESDFEPSLSVGQTSVDAASDDEGGSLEAAVLDELQSTIKTQLELGTRMCIRDALYRLARSAMKRQASSGRPAGDDGAKCPQISQETDATSTGLESSTNSDPSSSSRVSRMDMSVVETHTNPIDRTIAHLLFHKMHPQPNPTQVAPSGGSNRVGSQQTKLAGQVNGHITWNQGSALQGNRAAQQAPMNPAGGIRQSTVPSVDVVSVPSLPPSKVLMVSTPVSRPQDGSVLRTIGSTEQQNGMALAGGKESALSGHLQGNVAGASGMSGDLTAPIGSQLRNGTDGELRAGSAQNAAGSSQTELCKMKNGIQRERLQHAACLKELTEVLAEDLDVGSAPLLGEESELAQSGPPVSTSSGTDECQAGGFSNLAKSLENEEMPMDETI</sequence>
<reference evidence="2 4" key="1">
    <citation type="journal article" date="2008" name="Science">
        <title>The Physcomitrella genome reveals evolutionary insights into the conquest of land by plants.</title>
        <authorList>
            <person name="Rensing S."/>
            <person name="Lang D."/>
            <person name="Zimmer A."/>
            <person name="Terry A."/>
            <person name="Salamov A."/>
            <person name="Shapiro H."/>
            <person name="Nishiyama T."/>
            <person name="Perroud P.-F."/>
            <person name="Lindquist E."/>
            <person name="Kamisugi Y."/>
            <person name="Tanahashi T."/>
            <person name="Sakakibara K."/>
            <person name="Fujita T."/>
            <person name="Oishi K."/>
            <person name="Shin-I T."/>
            <person name="Kuroki Y."/>
            <person name="Toyoda A."/>
            <person name="Suzuki Y."/>
            <person name="Hashimoto A."/>
            <person name="Yamaguchi K."/>
            <person name="Sugano A."/>
            <person name="Kohara Y."/>
            <person name="Fujiyama A."/>
            <person name="Anterola A."/>
            <person name="Aoki S."/>
            <person name="Ashton N."/>
            <person name="Barbazuk W.B."/>
            <person name="Barker E."/>
            <person name="Bennetzen J."/>
            <person name="Bezanilla M."/>
            <person name="Blankenship R."/>
            <person name="Cho S.H."/>
            <person name="Dutcher S."/>
            <person name="Estelle M."/>
            <person name="Fawcett J.A."/>
            <person name="Gundlach H."/>
            <person name="Hanada K."/>
            <person name="Heyl A."/>
            <person name="Hicks K.A."/>
            <person name="Hugh J."/>
            <person name="Lohr M."/>
            <person name="Mayer K."/>
            <person name="Melkozernov A."/>
            <person name="Murata T."/>
            <person name="Nelson D."/>
            <person name="Pils B."/>
            <person name="Prigge M."/>
            <person name="Reiss B."/>
            <person name="Renner T."/>
            <person name="Rombauts S."/>
            <person name="Rushton P."/>
            <person name="Sanderfoot A."/>
            <person name="Schween G."/>
            <person name="Shiu S.-H."/>
            <person name="Stueber K."/>
            <person name="Theodoulou F.L."/>
            <person name="Tu H."/>
            <person name="Van de Peer Y."/>
            <person name="Verrier P.J."/>
            <person name="Waters E."/>
            <person name="Wood A."/>
            <person name="Yang L."/>
            <person name="Cove D."/>
            <person name="Cuming A."/>
            <person name="Hasebe M."/>
            <person name="Lucas S."/>
            <person name="Mishler D.B."/>
            <person name="Reski R."/>
            <person name="Grigoriev I."/>
            <person name="Quatrano R.S."/>
            <person name="Boore J.L."/>
        </authorList>
    </citation>
    <scope>NUCLEOTIDE SEQUENCE [LARGE SCALE GENOMIC DNA]</scope>
    <source>
        <strain evidence="3 4">cv. Gransden 2004</strain>
    </source>
</reference>
<dbReference type="EnsemblPlants" id="Pp3c13_6620V3.7">
    <property type="protein sequence ID" value="Pp3c13_6620V3.7"/>
    <property type="gene ID" value="Pp3c13_6620"/>
</dbReference>
<dbReference type="Gramene" id="Pp3c13_6620V3.7">
    <property type="protein sequence ID" value="Pp3c13_6620V3.7"/>
    <property type="gene ID" value="Pp3c13_6620"/>
</dbReference>
<evidence type="ECO:0000313" key="4">
    <source>
        <dbReference type="Proteomes" id="UP000006727"/>
    </source>
</evidence>
<evidence type="ECO:0000313" key="3">
    <source>
        <dbReference type="EnsemblPlants" id="Pp3c13_6620V3.1"/>
    </source>
</evidence>
<dbReference type="Gramene" id="Pp3c13_6620V3.3">
    <property type="protein sequence ID" value="Pp3c13_6620V3.3"/>
    <property type="gene ID" value="Pp3c13_6620"/>
</dbReference>
<feature type="region of interest" description="Disordered" evidence="1">
    <location>
        <begin position="363"/>
        <end position="388"/>
    </location>
</feature>
<dbReference type="GeneID" id="112290560"/>
<dbReference type="EnsemblPlants" id="Pp3c13_6620V3.2">
    <property type="protein sequence ID" value="Pp3c13_6620V3.2"/>
    <property type="gene ID" value="Pp3c13_6620"/>
</dbReference>
<dbReference type="EnsemblPlants" id="Pp3c13_6620V3.3">
    <property type="protein sequence ID" value="Pp3c13_6620V3.3"/>
    <property type="gene ID" value="Pp3c13_6620"/>
</dbReference>
<feature type="compositionally biased region" description="Polar residues" evidence="1">
    <location>
        <begin position="807"/>
        <end position="816"/>
    </location>
</feature>
<feature type="compositionally biased region" description="Acidic residues" evidence="1">
    <location>
        <begin position="832"/>
        <end position="841"/>
    </location>
</feature>
<accession>A0A2K1JLH6</accession>
<reference evidence="3" key="3">
    <citation type="submission" date="2020-12" db="UniProtKB">
        <authorList>
            <consortium name="EnsemblPlants"/>
        </authorList>
    </citation>
    <scope>IDENTIFICATION</scope>
</reference>
<dbReference type="EMBL" id="ABEU02000013">
    <property type="protein sequence ID" value="PNR42226.1"/>
    <property type="molecule type" value="Genomic_DNA"/>
</dbReference>
<dbReference type="RefSeq" id="XP_024392714.1">
    <property type="nucleotide sequence ID" value="XM_024536946.2"/>
</dbReference>
<dbReference type="Gramene" id="Pp3c13_6620V3.2">
    <property type="protein sequence ID" value="Pp3c13_6620V3.2"/>
    <property type="gene ID" value="Pp3c13_6620"/>
</dbReference>
<feature type="compositionally biased region" description="Polar residues" evidence="1">
    <location>
        <begin position="539"/>
        <end position="552"/>
    </location>
</feature>
<feature type="region of interest" description="Disordered" evidence="1">
    <location>
        <begin position="799"/>
        <end position="841"/>
    </location>
</feature>
<dbReference type="GO" id="GO:0006355">
    <property type="term" value="P:regulation of DNA-templated transcription"/>
    <property type="evidence" value="ECO:0007669"/>
    <property type="project" value="InterPro"/>
</dbReference>
<feature type="compositionally biased region" description="Low complexity" evidence="1">
    <location>
        <begin position="553"/>
        <end position="568"/>
    </location>
</feature>
<reference evidence="2 4" key="2">
    <citation type="journal article" date="2018" name="Plant J.">
        <title>The Physcomitrella patens chromosome-scale assembly reveals moss genome structure and evolution.</title>
        <authorList>
            <person name="Lang D."/>
            <person name="Ullrich K.K."/>
            <person name="Murat F."/>
            <person name="Fuchs J."/>
            <person name="Jenkins J."/>
            <person name="Haas F.B."/>
            <person name="Piednoel M."/>
            <person name="Gundlach H."/>
            <person name="Van Bel M."/>
            <person name="Meyberg R."/>
            <person name="Vives C."/>
            <person name="Morata J."/>
            <person name="Symeonidi A."/>
            <person name="Hiss M."/>
            <person name="Muchero W."/>
            <person name="Kamisugi Y."/>
            <person name="Saleh O."/>
            <person name="Blanc G."/>
            <person name="Decker E.L."/>
            <person name="van Gessel N."/>
            <person name="Grimwood J."/>
            <person name="Hayes R.D."/>
            <person name="Graham S.W."/>
            <person name="Gunter L.E."/>
            <person name="McDaniel S.F."/>
            <person name="Hoernstein S.N.W."/>
            <person name="Larsson A."/>
            <person name="Li F.W."/>
            <person name="Perroud P.F."/>
            <person name="Phillips J."/>
            <person name="Ranjan P."/>
            <person name="Rokshar D.S."/>
            <person name="Rothfels C.J."/>
            <person name="Schneider L."/>
            <person name="Shu S."/>
            <person name="Stevenson D.W."/>
            <person name="Thummler F."/>
            <person name="Tillich M."/>
            <person name="Villarreal Aguilar J.C."/>
            <person name="Widiez T."/>
            <person name="Wong G.K."/>
            <person name="Wymore A."/>
            <person name="Zhang Y."/>
            <person name="Zimmer A.D."/>
            <person name="Quatrano R.S."/>
            <person name="Mayer K.F.X."/>
            <person name="Goodstein D."/>
            <person name="Casacuberta J.M."/>
            <person name="Vandepoele K."/>
            <person name="Reski R."/>
            <person name="Cuming A.C."/>
            <person name="Tuskan G.A."/>
            <person name="Maumus F."/>
            <person name="Salse J."/>
            <person name="Schmutz J."/>
            <person name="Rensing S.A."/>
        </authorList>
    </citation>
    <scope>NUCLEOTIDE SEQUENCE [LARGE SCALE GENOMIC DNA]</scope>
    <source>
        <strain evidence="3 4">cv. Gransden 2004</strain>
    </source>
</reference>
<feature type="region of interest" description="Disordered" evidence="1">
    <location>
        <begin position="522"/>
        <end position="568"/>
    </location>
</feature>
<dbReference type="InterPro" id="IPR039928">
    <property type="entry name" value="LNK"/>
</dbReference>
<dbReference type="EnsemblPlants" id="Pp3c13_6620V3.5">
    <property type="protein sequence ID" value="Pp3c13_6620V3.5"/>
    <property type="gene ID" value="Pp3c13_6620"/>
</dbReference>
<dbReference type="RefSeq" id="XP_073394498.1">
    <property type="nucleotide sequence ID" value="XM_073538397.1"/>
</dbReference>
<organism evidence="2">
    <name type="scientific">Physcomitrium patens</name>
    <name type="common">Spreading-leaved earth moss</name>
    <name type="synonym">Physcomitrella patens</name>
    <dbReference type="NCBI Taxonomy" id="3218"/>
    <lineage>
        <taxon>Eukaryota</taxon>
        <taxon>Viridiplantae</taxon>
        <taxon>Streptophyta</taxon>
        <taxon>Embryophyta</taxon>
        <taxon>Bryophyta</taxon>
        <taxon>Bryophytina</taxon>
        <taxon>Bryopsida</taxon>
        <taxon>Funariidae</taxon>
        <taxon>Funariales</taxon>
        <taxon>Funariaceae</taxon>
        <taxon>Physcomitrium</taxon>
    </lineage>
</organism>
<evidence type="ECO:0000256" key="1">
    <source>
        <dbReference type="SAM" id="MobiDB-lite"/>
    </source>
</evidence>
<dbReference type="Gramene" id="Pp3c13_6620V3.1">
    <property type="protein sequence ID" value="Pp3c13_6620V3.1"/>
    <property type="gene ID" value="Pp3c13_6620"/>
</dbReference>
<dbReference type="PaxDb" id="3218-PP1S182_19V6.3"/>
<dbReference type="PANTHER" id="PTHR33334">
    <property type="entry name" value="PROTEIN LNK1"/>
    <property type="match status" value="1"/>
</dbReference>
<dbReference type="Gramene" id="Pp3c13_6620V3.5">
    <property type="protein sequence ID" value="Pp3c13_6620V3.5"/>
    <property type="gene ID" value="Pp3c13_6620"/>
</dbReference>
<dbReference type="PANTHER" id="PTHR33334:SF5">
    <property type="entry name" value="PROTEIN LNK2"/>
    <property type="match status" value="1"/>
</dbReference>
<dbReference type="EnsemblPlants" id="Pp3c13_6620V3.1">
    <property type="protein sequence ID" value="Pp3c13_6620V3.1"/>
    <property type="gene ID" value="Pp3c13_6620"/>
</dbReference>
<name>A0A2K1JLH6_PHYPA</name>
<evidence type="ECO:0000313" key="2">
    <source>
        <dbReference type="EMBL" id="PNR42226.1"/>
    </source>
</evidence>
<keyword evidence="4" id="KW-1185">Reference proteome</keyword>
<dbReference type="STRING" id="3218.A0A2K1JLH6"/>
<dbReference type="Gramene" id="Pp3c13_6620V3.4">
    <property type="protein sequence ID" value="Pp3c13_6620V3.4"/>
    <property type="gene ID" value="Pp3c13_6620"/>
</dbReference>
<dbReference type="Proteomes" id="UP000006727">
    <property type="component" value="Chromosome 13"/>
</dbReference>
<dbReference type="AlphaFoldDB" id="A0A2K1JLH6"/>
<protein>
    <submittedName>
        <fullName evidence="2 3">Uncharacterized protein</fullName>
    </submittedName>
</protein>
<proteinExistence type="predicted"/>
<feature type="region of interest" description="Disordered" evidence="1">
    <location>
        <begin position="449"/>
        <end position="479"/>
    </location>
</feature>
<gene>
    <name evidence="3" type="primary">LOC112290560</name>
    <name evidence="2" type="ORF">PHYPA_017055</name>
</gene>
<dbReference type="EnsemblPlants" id="Pp3c13_6620V3.4">
    <property type="protein sequence ID" value="Pp3c13_6620V3.4"/>
    <property type="gene ID" value="Pp3c13_6620"/>
</dbReference>
<dbReference type="KEGG" id="ppp:112290560"/>